<dbReference type="Proteomes" id="UP000837857">
    <property type="component" value="Chromosome 21"/>
</dbReference>
<reference evidence="1" key="1">
    <citation type="submission" date="2022-03" db="EMBL/GenBank/DDBJ databases">
        <authorList>
            <person name="Martin H S."/>
        </authorList>
    </citation>
    <scope>NUCLEOTIDE SEQUENCE</scope>
</reference>
<dbReference type="EMBL" id="OW152833">
    <property type="protein sequence ID" value="CAH2053979.1"/>
    <property type="molecule type" value="Genomic_DNA"/>
</dbReference>
<keyword evidence="2" id="KW-1185">Reference proteome</keyword>
<sequence length="115" mass="12826">MDSIIHTIYCPNNERRDRVPPKLDQAFSVTGEGTQIQAIYLAERRNTVGATLTSMCALRSERVAMTRFALYSACETHLHIPLNRCSRPAQGCCLLRNRRNDGKTHGTKHGPCGTP</sequence>
<accession>A0ABN8IBJ9</accession>
<feature type="non-terminal residue" evidence="1">
    <location>
        <position position="115"/>
    </location>
</feature>
<proteinExistence type="predicted"/>
<name>A0ABN8IBJ9_9NEOP</name>
<gene>
    <name evidence="1" type="ORF">IPOD504_LOCUS8428</name>
</gene>
<organism evidence="1 2">
    <name type="scientific">Iphiclides podalirius</name>
    <name type="common">scarce swallowtail</name>
    <dbReference type="NCBI Taxonomy" id="110791"/>
    <lineage>
        <taxon>Eukaryota</taxon>
        <taxon>Metazoa</taxon>
        <taxon>Ecdysozoa</taxon>
        <taxon>Arthropoda</taxon>
        <taxon>Hexapoda</taxon>
        <taxon>Insecta</taxon>
        <taxon>Pterygota</taxon>
        <taxon>Neoptera</taxon>
        <taxon>Endopterygota</taxon>
        <taxon>Lepidoptera</taxon>
        <taxon>Glossata</taxon>
        <taxon>Ditrysia</taxon>
        <taxon>Papilionoidea</taxon>
        <taxon>Papilionidae</taxon>
        <taxon>Papilioninae</taxon>
        <taxon>Iphiclides</taxon>
    </lineage>
</organism>
<protein>
    <submittedName>
        <fullName evidence="1">Uncharacterized protein</fullName>
    </submittedName>
</protein>
<evidence type="ECO:0000313" key="1">
    <source>
        <dbReference type="EMBL" id="CAH2053979.1"/>
    </source>
</evidence>
<evidence type="ECO:0000313" key="2">
    <source>
        <dbReference type="Proteomes" id="UP000837857"/>
    </source>
</evidence>